<organism evidence="1 2">
    <name type="scientific">Thermaurantimonas aggregans</name>
    <dbReference type="NCBI Taxonomy" id="2173829"/>
    <lineage>
        <taxon>Bacteria</taxon>
        <taxon>Pseudomonadati</taxon>
        <taxon>Bacteroidota</taxon>
        <taxon>Flavobacteriia</taxon>
        <taxon>Flavobacteriales</taxon>
        <taxon>Schleiferiaceae</taxon>
        <taxon>Thermaurantimonas</taxon>
    </lineage>
</organism>
<gene>
    <name evidence="1" type="ORF">JCM31826_17040</name>
</gene>
<dbReference type="EMBL" id="BHZE01000018">
    <property type="protein sequence ID" value="GCD78222.1"/>
    <property type="molecule type" value="Genomic_DNA"/>
</dbReference>
<sequence>MIREEDVNKNYFMRNHLIIAFFILLIASACSQEDPIYHFRIRVVNEARQPIDSAFVYVAPNVPNSIVQFSGYTNRAGELAFTYDKEAIFIVEAKKGIDSTTLLLGCGYIKLTPLEEAFIQLVATPTNNPDDGCF</sequence>
<evidence type="ECO:0000313" key="2">
    <source>
        <dbReference type="Proteomes" id="UP000286715"/>
    </source>
</evidence>
<keyword evidence="2" id="KW-1185">Reference proteome</keyword>
<evidence type="ECO:0008006" key="3">
    <source>
        <dbReference type="Google" id="ProtNLM"/>
    </source>
</evidence>
<proteinExistence type="predicted"/>
<dbReference type="PROSITE" id="PS51257">
    <property type="entry name" value="PROKAR_LIPOPROTEIN"/>
    <property type="match status" value="1"/>
</dbReference>
<reference evidence="1 2" key="1">
    <citation type="submission" date="2018-11" db="EMBL/GenBank/DDBJ databases">
        <title>Schleiferia aggregans sp. nov., a moderately thermophilic heterotrophic bacterium isolated from microbial mats at a terrestrial hot spring.</title>
        <authorList>
            <person name="Iino T."/>
            <person name="Ohkuma M."/>
            <person name="Haruta S."/>
        </authorList>
    </citation>
    <scope>NUCLEOTIDE SEQUENCE [LARGE SCALE GENOMIC DNA]</scope>
    <source>
        <strain evidence="1 2">LA</strain>
    </source>
</reference>
<comment type="caution">
    <text evidence="1">The sequence shown here is derived from an EMBL/GenBank/DDBJ whole genome shotgun (WGS) entry which is preliminary data.</text>
</comment>
<accession>A0A401XMJ3</accession>
<dbReference type="AlphaFoldDB" id="A0A401XMJ3"/>
<dbReference type="Proteomes" id="UP000286715">
    <property type="component" value="Unassembled WGS sequence"/>
</dbReference>
<evidence type="ECO:0000313" key="1">
    <source>
        <dbReference type="EMBL" id="GCD78222.1"/>
    </source>
</evidence>
<protein>
    <recommendedName>
        <fullName evidence="3">Lipoprotein</fullName>
    </recommendedName>
</protein>
<name>A0A401XMJ3_9FLAO</name>